<dbReference type="PANTHER" id="PTHR12835">
    <property type="entry name" value="BIOTIN PROTEIN LIGASE"/>
    <property type="match status" value="1"/>
</dbReference>
<dbReference type="EMBL" id="BSNI01000002">
    <property type="protein sequence ID" value="GLQ18506.1"/>
    <property type="molecule type" value="Genomic_DNA"/>
</dbReference>
<sequence>MVHLGERAAQNGFSLKHVETIDSTSSALMKDALAGATGPMWLVADEQVDGKGRRGRHWNSPKGNLYASLLLCDPAPSEKVAQLSFVMALALRDAVEAINEPGVGPKDDDIEVKWPNDLILCDKKCAGLLLEGGMKGQSRFVVVGLGVNIISHPDKTNHPAGNLNEWGIHTSVEHFFPYLSDAVALRLEQWSMGQGFQSIRADWLAHAYKVGQDMRINTSTDSFVARLDGVDEAGNLLVDHMGRPRTITAGEIFPLDMNFESNN</sequence>
<dbReference type="GO" id="GO:0016874">
    <property type="term" value="F:ligase activity"/>
    <property type="evidence" value="ECO:0007669"/>
    <property type="project" value="UniProtKB-KW"/>
</dbReference>
<evidence type="ECO:0000313" key="3">
    <source>
        <dbReference type="EMBL" id="GLQ18506.1"/>
    </source>
</evidence>
<proteinExistence type="predicted"/>
<evidence type="ECO:0000256" key="1">
    <source>
        <dbReference type="ARBA" id="ARBA00022598"/>
    </source>
</evidence>
<dbReference type="NCBIfam" id="TIGR00121">
    <property type="entry name" value="birA_ligase"/>
    <property type="match status" value="1"/>
</dbReference>
<comment type="caution">
    <text evidence="3">The sequence shown here is derived from an EMBL/GenBank/DDBJ whole genome shotgun (WGS) entry which is preliminary data.</text>
</comment>
<dbReference type="RefSeq" id="WP_284365490.1">
    <property type="nucleotide sequence ID" value="NZ_BSNI01000002.1"/>
</dbReference>
<dbReference type="InterPro" id="IPR004143">
    <property type="entry name" value="BPL_LPL_catalytic"/>
</dbReference>
<dbReference type="InterPro" id="IPR004408">
    <property type="entry name" value="Biotin_CoA_COase_ligase"/>
</dbReference>
<dbReference type="Proteomes" id="UP001161405">
    <property type="component" value="Unassembled WGS sequence"/>
</dbReference>
<evidence type="ECO:0000259" key="2">
    <source>
        <dbReference type="PROSITE" id="PS51733"/>
    </source>
</evidence>
<dbReference type="SUPFAM" id="SSF55681">
    <property type="entry name" value="Class II aaRS and biotin synthetases"/>
    <property type="match status" value="1"/>
</dbReference>
<organism evidence="3 4">
    <name type="scientific">Maritalea porphyrae</name>
    <dbReference type="NCBI Taxonomy" id="880732"/>
    <lineage>
        <taxon>Bacteria</taxon>
        <taxon>Pseudomonadati</taxon>
        <taxon>Pseudomonadota</taxon>
        <taxon>Alphaproteobacteria</taxon>
        <taxon>Hyphomicrobiales</taxon>
        <taxon>Devosiaceae</taxon>
        <taxon>Maritalea</taxon>
    </lineage>
</organism>
<dbReference type="CDD" id="cd16442">
    <property type="entry name" value="BPL"/>
    <property type="match status" value="1"/>
</dbReference>
<accession>A0ABQ5UT94</accession>
<dbReference type="Pfam" id="PF03099">
    <property type="entry name" value="BPL_LplA_LipB"/>
    <property type="match status" value="1"/>
</dbReference>
<keyword evidence="1 3" id="KW-0436">Ligase</keyword>
<dbReference type="PROSITE" id="PS51733">
    <property type="entry name" value="BPL_LPL_CATALYTIC"/>
    <property type="match status" value="1"/>
</dbReference>
<dbReference type="InterPro" id="IPR045864">
    <property type="entry name" value="aa-tRNA-synth_II/BPL/LPL"/>
</dbReference>
<reference evidence="3" key="2">
    <citation type="submission" date="2023-01" db="EMBL/GenBank/DDBJ databases">
        <title>Draft genome sequence of Maritalea porphyrae strain NBRC 107169.</title>
        <authorList>
            <person name="Sun Q."/>
            <person name="Mori K."/>
        </authorList>
    </citation>
    <scope>NUCLEOTIDE SEQUENCE</scope>
    <source>
        <strain evidence="3">NBRC 107169</strain>
    </source>
</reference>
<name>A0ABQ5UT94_9HYPH</name>
<dbReference type="PANTHER" id="PTHR12835:SF5">
    <property type="entry name" value="BIOTIN--PROTEIN LIGASE"/>
    <property type="match status" value="1"/>
</dbReference>
<keyword evidence="4" id="KW-1185">Reference proteome</keyword>
<reference evidence="3" key="1">
    <citation type="journal article" date="2014" name="Int. J. Syst. Evol. Microbiol.">
        <title>Complete genome of a new Firmicutes species belonging to the dominant human colonic microbiota ('Ruminococcus bicirculans') reveals two chromosomes and a selective capacity to utilize plant glucans.</title>
        <authorList>
            <consortium name="NISC Comparative Sequencing Program"/>
            <person name="Wegmann U."/>
            <person name="Louis P."/>
            <person name="Goesmann A."/>
            <person name="Henrissat B."/>
            <person name="Duncan S.H."/>
            <person name="Flint H.J."/>
        </authorList>
    </citation>
    <scope>NUCLEOTIDE SEQUENCE</scope>
    <source>
        <strain evidence="3">NBRC 107169</strain>
    </source>
</reference>
<gene>
    <name evidence="3" type="primary">birA</name>
    <name evidence="3" type="ORF">GCM10007879_27550</name>
</gene>
<feature type="domain" description="BPL/LPL catalytic" evidence="2">
    <location>
        <begin position="6"/>
        <end position="191"/>
    </location>
</feature>
<dbReference type="Gene3D" id="3.30.930.10">
    <property type="entry name" value="Bira Bifunctional Protein, Domain 2"/>
    <property type="match status" value="1"/>
</dbReference>
<evidence type="ECO:0000313" key="4">
    <source>
        <dbReference type="Proteomes" id="UP001161405"/>
    </source>
</evidence>
<protein>
    <submittedName>
        <fullName evidence="3">Biotin--[acetyl-CoA-carboxylase] ligase</fullName>
    </submittedName>
</protein>